<dbReference type="EMBL" id="VOSW01000038">
    <property type="protein sequence ID" value="KAE8758069.1"/>
    <property type="molecule type" value="Genomic_DNA"/>
</dbReference>
<dbReference type="InterPro" id="IPR000515">
    <property type="entry name" value="MetI-like"/>
</dbReference>
<sequence length="320" mass="34338">MSDDHDPTTIAAPAAILANVEVAPAIRSRTPLWRRVLRNWSVRLGCGALALLVFVAVAAPWLGTIDPTAMDPASANLLPGATAEFSDLSGATFQHFFPMGTDSLGRDTWSRVAYGARVSLSVGITVALLALTFGALVGVAAGYFRRLDDVIMRAMDSLMAIPSILFAITLMALWRPTLVTVIVAITIPEIPRVARLVRSIVLSIREEPYIEAAISLATPTVKILWRHILPNAIAPLIVQGTYVCASAILVEAILSFLGVGLPPDIPTWGNVMADGRMQFNQYPQTVLFPGVFLALTVLAVNIMGDGLRDTLDPKFNKRGG</sequence>
<dbReference type="SUPFAM" id="SSF161098">
    <property type="entry name" value="MetI-like"/>
    <property type="match status" value="1"/>
</dbReference>
<evidence type="ECO:0000313" key="9">
    <source>
        <dbReference type="EMBL" id="KAE8758069.1"/>
    </source>
</evidence>
<evidence type="ECO:0000256" key="1">
    <source>
        <dbReference type="ARBA" id="ARBA00004651"/>
    </source>
</evidence>
<gene>
    <name evidence="9" type="ORF">FSO04_20755</name>
</gene>
<dbReference type="Gene3D" id="1.10.3720.10">
    <property type="entry name" value="MetI-like"/>
    <property type="match status" value="1"/>
</dbReference>
<keyword evidence="4 7" id="KW-0812">Transmembrane</keyword>
<feature type="transmembrane region" description="Helical" evidence="7">
    <location>
        <begin position="237"/>
        <end position="261"/>
    </location>
</feature>
<dbReference type="RefSeq" id="WP_154561994.1">
    <property type="nucleotide sequence ID" value="NZ_JAMXWG010000001.1"/>
</dbReference>
<name>A0A6N6WDK9_9BURK</name>
<dbReference type="InterPro" id="IPR050366">
    <property type="entry name" value="BP-dependent_transpt_permease"/>
</dbReference>
<evidence type="ECO:0000259" key="8">
    <source>
        <dbReference type="PROSITE" id="PS50928"/>
    </source>
</evidence>
<dbReference type="CDD" id="cd06261">
    <property type="entry name" value="TM_PBP2"/>
    <property type="match status" value="1"/>
</dbReference>
<dbReference type="PANTHER" id="PTHR43386">
    <property type="entry name" value="OLIGOPEPTIDE TRANSPORT SYSTEM PERMEASE PROTEIN APPC"/>
    <property type="match status" value="1"/>
</dbReference>
<organism evidence="9 10">
    <name type="scientific">Paraburkholderia madseniana</name>
    <dbReference type="NCBI Taxonomy" id="2599607"/>
    <lineage>
        <taxon>Bacteria</taxon>
        <taxon>Pseudomonadati</taxon>
        <taxon>Pseudomonadota</taxon>
        <taxon>Betaproteobacteria</taxon>
        <taxon>Burkholderiales</taxon>
        <taxon>Burkholderiaceae</taxon>
        <taxon>Paraburkholderia</taxon>
    </lineage>
</organism>
<dbReference type="Pfam" id="PF00528">
    <property type="entry name" value="BPD_transp_1"/>
    <property type="match status" value="1"/>
</dbReference>
<reference evidence="9 10" key="1">
    <citation type="journal article" date="2020" name="Int. J. Syst. Evol. Microbiol.">
        <title>Paraburkholderia madseniana sp. nov., a phenolic acid-degrading bacterium isolated from acidic forest soil.</title>
        <authorList>
            <person name="Wilhelm R.C."/>
            <person name="Murphy S.J.L."/>
            <person name="Feriancek N.M."/>
            <person name="Karasz D.C."/>
            <person name="DeRito C.M."/>
            <person name="Newman J.D."/>
            <person name="Buckley D.H."/>
        </authorList>
    </citation>
    <scope>NUCLEOTIDE SEQUENCE [LARGE SCALE GENOMIC DNA]</scope>
    <source>
        <strain evidence="9 10">RP11</strain>
    </source>
</reference>
<evidence type="ECO:0000256" key="6">
    <source>
        <dbReference type="ARBA" id="ARBA00023136"/>
    </source>
</evidence>
<evidence type="ECO:0000256" key="7">
    <source>
        <dbReference type="RuleBase" id="RU363032"/>
    </source>
</evidence>
<evidence type="ECO:0000313" key="10">
    <source>
        <dbReference type="Proteomes" id="UP000463700"/>
    </source>
</evidence>
<dbReference type="PANTHER" id="PTHR43386:SF6">
    <property type="entry name" value="ABC TRANSPORTER PERMEASE PROTEIN"/>
    <property type="match status" value="1"/>
</dbReference>
<keyword evidence="3" id="KW-1003">Cell membrane</keyword>
<keyword evidence="5 7" id="KW-1133">Transmembrane helix</keyword>
<dbReference type="PROSITE" id="PS50928">
    <property type="entry name" value="ABC_TM1"/>
    <property type="match status" value="1"/>
</dbReference>
<feature type="transmembrane region" description="Helical" evidence="7">
    <location>
        <begin position="42"/>
        <end position="62"/>
    </location>
</feature>
<dbReference type="Proteomes" id="UP000463700">
    <property type="component" value="Unassembled WGS sequence"/>
</dbReference>
<protein>
    <submittedName>
        <fullName evidence="9">ABC transporter permease subunit</fullName>
    </submittedName>
</protein>
<dbReference type="OrthoDB" id="9783218at2"/>
<feature type="transmembrane region" description="Helical" evidence="7">
    <location>
        <begin position="164"/>
        <end position="188"/>
    </location>
</feature>
<accession>A0A6N6WDK9</accession>
<evidence type="ECO:0000256" key="3">
    <source>
        <dbReference type="ARBA" id="ARBA00022475"/>
    </source>
</evidence>
<comment type="caution">
    <text evidence="9">The sequence shown here is derived from an EMBL/GenBank/DDBJ whole genome shotgun (WGS) entry which is preliminary data.</text>
</comment>
<evidence type="ECO:0000256" key="2">
    <source>
        <dbReference type="ARBA" id="ARBA00022448"/>
    </source>
</evidence>
<keyword evidence="6 7" id="KW-0472">Membrane</keyword>
<dbReference type="AlphaFoldDB" id="A0A6N6WDK9"/>
<dbReference type="GO" id="GO:0055085">
    <property type="term" value="P:transmembrane transport"/>
    <property type="evidence" value="ECO:0007669"/>
    <property type="project" value="InterPro"/>
</dbReference>
<feature type="transmembrane region" description="Helical" evidence="7">
    <location>
        <begin position="118"/>
        <end position="144"/>
    </location>
</feature>
<evidence type="ECO:0000256" key="4">
    <source>
        <dbReference type="ARBA" id="ARBA00022692"/>
    </source>
</evidence>
<dbReference type="Pfam" id="PF12911">
    <property type="entry name" value="OppC_N"/>
    <property type="match status" value="1"/>
</dbReference>
<dbReference type="GO" id="GO:0005886">
    <property type="term" value="C:plasma membrane"/>
    <property type="evidence" value="ECO:0007669"/>
    <property type="project" value="UniProtKB-SubCell"/>
</dbReference>
<comment type="similarity">
    <text evidence="7">Belongs to the binding-protein-dependent transport system permease family.</text>
</comment>
<proteinExistence type="inferred from homology"/>
<comment type="subcellular location">
    <subcellularLocation>
        <location evidence="1 7">Cell membrane</location>
        <topology evidence="1 7">Multi-pass membrane protein</topology>
    </subcellularLocation>
</comment>
<dbReference type="InterPro" id="IPR025966">
    <property type="entry name" value="OppC_N"/>
</dbReference>
<evidence type="ECO:0000256" key="5">
    <source>
        <dbReference type="ARBA" id="ARBA00022989"/>
    </source>
</evidence>
<dbReference type="InterPro" id="IPR035906">
    <property type="entry name" value="MetI-like_sf"/>
</dbReference>
<keyword evidence="2 7" id="KW-0813">Transport</keyword>
<feature type="transmembrane region" description="Helical" evidence="7">
    <location>
        <begin position="281"/>
        <end position="304"/>
    </location>
</feature>
<feature type="domain" description="ABC transmembrane type-1" evidence="8">
    <location>
        <begin position="120"/>
        <end position="304"/>
    </location>
</feature>